<gene>
    <name evidence="2" type="ORF">CPAG_08540</name>
</gene>
<evidence type="ECO:0000313" key="3">
    <source>
        <dbReference type="Proteomes" id="UP000054567"/>
    </source>
</evidence>
<reference evidence="2 3" key="1">
    <citation type="submission" date="2007-06" db="EMBL/GenBank/DDBJ databases">
        <title>The Genome Sequence of Coccidioides posadasii RMSCC_3488.</title>
        <authorList>
            <consortium name="Coccidioides Genome Resources Consortium"/>
            <consortium name="The Broad Institute Genome Sequencing Platform"/>
            <person name="Henn M.R."/>
            <person name="Sykes S."/>
            <person name="Young S."/>
            <person name="Jaffe D."/>
            <person name="Berlin A."/>
            <person name="Alvarez P."/>
            <person name="Butler J."/>
            <person name="Gnerre S."/>
            <person name="Grabherr M."/>
            <person name="Mauceli E."/>
            <person name="Brockman W."/>
            <person name="Kodira C."/>
            <person name="Alvarado L."/>
            <person name="Zeng Q."/>
            <person name="Crawford M."/>
            <person name="Antoine C."/>
            <person name="Devon K."/>
            <person name="Galgiani J."/>
            <person name="Orsborn K."/>
            <person name="Lewis M.L."/>
            <person name="Nusbaum C."/>
            <person name="Galagan J."/>
            <person name="Birren B."/>
        </authorList>
    </citation>
    <scope>NUCLEOTIDE SEQUENCE [LARGE SCALE GENOMIC DNA]</scope>
    <source>
        <strain evidence="2 3">RMSCC 3488</strain>
    </source>
</reference>
<dbReference type="EMBL" id="DS268113">
    <property type="protein sequence ID" value="KMM72243.1"/>
    <property type="molecule type" value="Genomic_DNA"/>
</dbReference>
<feature type="compositionally biased region" description="Basic and acidic residues" evidence="1">
    <location>
        <begin position="7"/>
        <end position="26"/>
    </location>
</feature>
<dbReference type="VEuPathDB" id="FungiDB:CPAG_08540"/>
<dbReference type="Proteomes" id="UP000054567">
    <property type="component" value="Unassembled WGS sequence"/>
</dbReference>
<evidence type="ECO:0000313" key="2">
    <source>
        <dbReference type="EMBL" id="KMM72243.1"/>
    </source>
</evidence>
<feature type="compositionally biased region" description="Pro residues" evidence="1">
    <location>
        <begin position="160"/>
        <end position="169"/>
    </location>
</feature>
<protein>
    <submittedName>
        <fullName evidence="2">Uncharacterized protein</fullName>
    </submittedName>
</protein>
<feature type="region of interest" description="Disordered" evidence="1">
    <location>
        <begin position="157"/>
        <end position="191"/>
    </location>
</feature>
<feature type="compositionally biased region" description="Basic and acidic residues" evidence="1">
    <location>
        <begin position="182"/>
        <end position="191"/>
    </location>
</feature>
<accession>A0A0J6FPE8</accession>
<proteinExistence type="predicted"/>
<reference evidence="3" key="3">
    <citation type="journal article" date="2010" name="Genome Res.">
        <title>Population genomic sequencing of Coccidioides fungi reveals recent hybridization and transposon control.</title>
        <authorList>
            <person name="Neafsey D.E."/>
            <person name="Barker B.M."/>
            <person name="Sharpton T.J."/>
            <person name="Stajich J.E."/>
            <person name="Park D.J."/>
            <person name="Whiston E."/>
            <person name="Hung C.-Y."/>
            <person name="McMahan C."/>
            <person name="White J."/>
            <person name="Sykes S."/>
            <person name="Heiman D."/>
            <person name="Young S."/>
            <person name="Zeng Q."/>
            <person name="Abouelleil A."/>
            <person name="Aftuck L."/>
            <person name="Bessette D."/>
            <person name="Brown A."/>
            <person name="FitzGerald M."/>
            <person name="Lui A."/>
            <person name="Macdonald J.P."/>
            <person name="Priest M."/>
            <person name="Orbach M.J."/>
            <person name="Galgiani J.N."/>
            <person name="Kirkland T.N."/>
            <person name="Cole G.T."/>
            <person name="Birren B.W."/>
            <person name="Henn M.R."/>
            <person name="Taylor J.W."/>
            <person name="Rounsley S.D."/>
        </authorList>
    </citation>
    <scope>NUCLEOTIDE SEQUENCE [LARGE SCALE GENOMIC DNA]</scope>
    <source>
        <strain evidence="3">RMSCC 3488</strain>
    </source>
</reference>
<organism evidence="2 3">
    <name type="scientific">Coccidioides posadasii RMSCC 3488</name>
    <dbReference type="NCBI Taxonomy" id="454284"/>
    <lineage>
        <taxon>Eukaryota</taxon>
        <taxon>Fungi</taxon>
        <taxon>Dikarya</taxon>
        <taxon>Ascomycota</taxon>
        <taxon>Pezizomycotina</taxon>
        <taxon>Eurotiomycetes</taxon>
        <taxon>Eurotiomycetidae</taxon>
        <taxon>Onygenales</taxon>
        <taxon>Onygenaceae</taxon>
        <taxon>Coccidioides</taxon>
    </lineage>
</organism>
<dbReference type="AlphaFoldDB" id="A0A0J6FPE8"/>
<sequence>MPLHGDSWPRMREDRNTKKLQRDDRIRQQADTIQLRKCREFRSVISATGVGAALAQRGIAVGFLIPTLVEVSPAIAALQDSFAAGPRNNFILKCSHRVYPTFTNDFSNEFVWKFNQEIRQTINQLWLTSGYGSGAQFNAWKPYISSPTSTAINLLNSPPNRLPNNPPNRVPNSLPDGLLLPESKRGEPRSY</sequence>
<evidence type="ECO:0000256" key="1">
    <source>
        <dbReference type="SAM" id="MobiDB-lite"/>
    </source>
</evidence>
<name>A0A0J6FPE8_COCPO</name>
<feature type="region of interest" description="Disordered" evidence="1">
    <location>
        <begin position="1"/>
        <end position="26"/>
    </location>
</feature>
<reference evidence="3" key="2">
    <citation type="journal article" date="2009" name="Genome Res.">
        <title>Comparative genomic analyses of the human fungal pathogens Coccidioides and their relatives.</title>
        <authorList>
            <person name="Sharpton T.J."/>
            <person name="Stajich J.E."/>
            <person name="Rounsley S.D."/>
            <person name="Gardner M.J."/>
            <person name="Wortman J.R."/>
            <person name="Jordar V.S."/>
            <person name="Maiti R."/>
            <person name="Kodira C.D."/>
            <person name="Neafsey D.E."/>
            <person name="Zeng Q."/>
            <person name="Hung C.-Y."/>
            <person name="McMahan C."/>
            <person name="Muszewska A."/>
            <person name="Grynberg M."/>
            <person name="Mandel M.A."/>
            <person name="Kellner E.M."/>
            <person name="Barker B.M."/>
            <person name="Galgiani J.N."/>
            <person name="Orbach M.J."/>
            <person name="Kirkland T.N."/>
            <person name="Cole G.T."/>
            <person name="Henn M.R."/>
            <person name="Birren B.W."/>
            <person name="Taylor J.W."/>
        </authorList>
    </citation>
    <scope>NUCLEOTIDE SEQUENCE [LARGE SCALE GENOMIC DNA]</scope>
    <source>
        <strain evidence="3">RMSCC 3488</strain>
    </source>
</reference>